<evidence type="ECO:0000256" key="2">
    <source>
        <dbReference type="ARBA" id="ARBA00022692"/>
    </source>
</evidence>
<evidence type="ECO:0000256" key="8">
    <source>
        <dbReference type="SAM" id="Phobius"/>
    </source>
</evidence>
<keyword evidence="8" id="KW-0472">Membrane</keyword>
<comment type="similarity">
    <text evidence="1">Belongs to the cytochrome P450 family.</text>
</comment>
<dbReference type="Proteomes" id="UP000006591">
    <property type="component" value="Chromosome 1"/>
</dbReference>
<dbReference type="Gene3D" id="1.10.630.10">
    <property type="entry name" value="Cytochrome P450"/>
    <property type="match status" value="2"/>
</dbReference>
<dbReference type="EnsemblPlants" id="ONIVA01G50010.1">
    <property type="protein sequence ID" value="ONIVA01G50010.1"/>
    <property type="gene ID" value="ONIVA01G50010"/>
</dbReference>
<evidence type="ECO:0008006" key="11">
    <source>
        <dbReference type="Google" id="ProtNLM"/>
    </source>
</evidence>
<evidence type="ECO:0000256" key="7">
    <source>
        <dbReference type="SAM" id="MobiDB-lite"/>
    </source>
</evidence>
<evidence type="ECO:0000256" key="1">
    <source>
        <dbReference type="ARBA" id="ARBA00010617"/>
    </source>
</evidence>
<proteinExistence type="inferred from homology"/>
<dbReference type="PRINTS" id="PR00385">
    <property type="entry name" value="P450"/>
</dbReference>
<dbReference type="eggNOG" id="KOG0157">
    <property type="taxonomic scope" value="Eukaryota"/>
</dbReference>
<dbReference type="InterPro" id="IPR002401">
    <property type="entry name" value="Cyt_P450_E_grp-I"/>
</dbReference>
<organism evidence="9">
    <name type="scientific">Oryza nivara</name>
    <name type="common">Indian wild rice</name>
    <name type="synonym">Oryza sativa f. spontanea</name>
    <dbReference type="NCBI Taxonomy" id="4536"/>
    <lineage>
        <taxon>Eukaryota</taxon>
        <taxon>Viridiplantae</taxon>
        <taxon>Streptophyta</taxon>
        <taxon>Embryophyta</taxon>
        <taxon>Tracheophyta</taxon>
        <taxon>Spermatophyta</taxon>
        <taxon>Magnoliopsida</taxon>
        <taxon>Liliopsida</taxon>
        <taxon>Poales</taxon>
        <taxon>Poaceae</taxon>
        <taxon>BOP clade</taxon>
        <taxon>Oryzoideae</taxon>
        <taxon>Oryzeae</taxon>
        <taxon>Oryzinae</taxon>
        <taxon>Oryza</taxon>
    </lineage>
</organism>
<dbReference type="PROSITE" id="PS00086">
    <property type="entry name" value="CYTOCHROME_P450"/>
    <property type="match status" value="2"/>
</dbReference>
<dbReference type="GO" id="GO:0004497">
    <property type="term" value="F:monooxygenase activity"/>
    <property type="evidence" value="ECO:0007669"/>
    <property type="project" value="InterPro"/>
</dbReference>
<name>A0A0E0FYU3_ORYNI</name>
<evidence type="ECO:0000313" key="9">
    <source>
        <dbReference type="EnsemblPlants" id="ONIVA01G50010.1"/>
    </source>
</evidence>
<sequence length="1050" mass="116200">MDSSYLHFVLPAAAAAVVVAVVLLLSLWRRCQTTSNHRPQANPILGNLVAFLANGHRFLDWSTGLLAAAPASTMQVHGPLGLGYCGVATASPDAVEHMLRASFHNYVDKGDRVRDAFADLLGDGLFLANGRLWRLQRKLAASSFSPRLLRLFAGRVVLDQLRRRLLLFFDAAADARRVFDLQDVLKRFAFDNICSVAFGVDRDDSSPSSSSPSRLEAGGDGRDDAFFAAFDDAVDISFGRILHPTTLAWKAMKLLDVGSERRLRQAIGVVDEYVTAIMESKQRCSDSEEESDLLSRFTAAMMEEDGGNELGAMFDSPEAKRRFLRDTVKTFVLAGKDTTSSALTWLFWFLAANPECERRVYEEVTALRGDTAGDERDDGYEELKRMHYLHAAITETMRLYPPVPLASRVAAADDVLPDGTVVRAGWFADYSSYAMGRMPQLWERDCGEFRPERWLDVCGGGGRFVAVDAARYPVFHAGPRSCLGKEMAGPVVPDERNHGIPTPYMVMDGTLAPLLLLLLLFLPALLLYLRRRPAAASRINNNHCPHPNPVLGNALPFLRNRHRFLDWATDLLAAAPTSTIEVRGALGLGSGVATANPAVVDHFLRASFPNYVKGARFAVPFEDLLGRGLFAADGRLWALQRKLASYSFSSRSLRRFSARVLRAHLHRRLVPLLDAAAGSGEAVDLQDVLGRFGFDNICNVAFGVESSTLLEGGDRRHEAFFAAFDAAVEISVARVFHPTTLVWRAMRLANVGSERRMRDAIRVIDEYVMAIVASEERLRLRRGEDEREHEQHLLSRFAASMEEEGGELAAMFGSPGAKRRFLRDVVVSFVMAGKDSTSSALTWLFWLLAANPRCERRVHEEVSSSRHADPRRADAGEDGDGDGYDELRRMHYLHAAISEAMRLYPPVPIDSRVAVAADALPDGTAVRAGWFADYSAYAMGRMPQLWGEDCREFRPERWLSDGGEFVAVDAARYPVFHAGPRACLGREMAYVQMKAVAAAVIRRFAVEPVQAPASMETPPACEVTTTLKMKGGLLVRIRKREDDAAQQKLT</sequence>
<feature type="region of interest" description="Disordered" evidence="7">
    <location>
        <begin position="860"/>
        <end position="883"/>
    </location>
</feature>
<dbReference type="InterPro" id="IPR001128">
    <property type="entry name" value="Cyt_P450"/>
</dbReference>
<dbReference type="OMA" id="LFNMFAA"/>
<reference evidence="9" key="1">
    <citation type="submission" date="2015-04" db="UniProtKB">
        <authorList>
            <consortium name="EnsemblPlants"/>
        </authorList>
    </citation>
    <scope>IDENTIFICATION</scope>
    <source>
        <strain evidence="9">SL10</strain>
    </source>
</reference>
<dbReference type="CDD" id="cd11064">
    <property type="entry name" value="CYP86A"/>
    <property type="match status" value="1"/>
</dbReference>
<evidence type="ECO:0000256" key="5">
    <source>
        <dbReference type="ARBA" id="ARBA00023002"/>
    </source>
</evidence>
<dbReference type="InterPro" id="IPR036396">
    <property type="entry name" value="Cyt_P450_sf"/>
</dbReference>
<dbReference type="SUPFAM" id="SSF48264">
    <property type="entry name" value="Cytochrome P450"/>
    <property type="match status" value="2"/>
</dbReference>
<dbReference type="GO" id="GO:0006629">
    <property type="term" value="P:lipid metabolic process"/>
    <property type="evidence" value="ECO:0007669"/>
    <property type="project" value="UniProtKB-ARBA"/>
</dbReference>
<keyword evidence="6" id="KW-0408">Iron</keyword>
<feature type="transmembrane region" description="Helical" evidence="8">
    <location>
        <begin position="6"/>
        <end position="28"/>
    </location>
</feature>
<keyword evidence="5" id="KW-0560">Oxidoreductase</keyword>
<dbReference type="HOGENOM" id="CLU_001570_27_2_1"/>
<feature type="compositionally biased region" description="Basic and acidic residues" evidence="7">
    <location>
        <begin position="860"/>
        <end position="875"/>
    </location>
</feature>
<reference evidence="9" key="2">
    <citation type="submission" date="2018-04" db="EMBL/GenBank/DDBJ databases">
        <title>OnivRS2 (Oryza nivara Reference Sequence Version 2).</title>
        <authorList>
            <person name="Zhang J."/>
            <person name="Kudrna D."/>
            <person name="Lee S."/>
            <person name="Talag J."/>
            <person name="Rajasekar S."/>
            <person name="Welchert J."/>
            <person name="Hsing Y.-I."/>
            <person name="Wing R.A."/>
        </authorList>
    </citation>
    <scope>NUCLEOTIDE SEQUENCE [LARGE SCALE GENOMIC DNA]</scope>
</reference>
<evidence type="ECO:0000256" key="3">
    <source>
        <dbReference type="ARBA" id="ARBA00022723"/>
    </source>
</evidence>
<evidence type="ECO:0000256" key="6">
    <source>
        <dbReference type="ARBA" id="ARBA00023004"/>
    </source>
</evidence>
<dbReference type="PRINTS" id="PR00463">
    <property type="entry name" value="EP450I"/>
</dbReference>
<keyword evidence="10" id="KW-1185">Reference proteome</keyword>
<keyword evidence="2 8" id="KW-0812">Transmembrane</keyword>
<keyword evidence="4 8" id="KW-1133">Transmembrane helix</keyword>
<dbReference type="Pfam" id="PF00067">
    <property type="entry name" value="p450"/>
    <property type="match status" value="2"/>
</dbReference>
<dbReference type="GO" id="GO:0020037">
    <property type="term" value="F:heme binding"/>
    <property type="evidence" value="ECO:0007669"/>
    <property type="project" value="InterPro"/>
</dbReference>
<accession>A0A0E0FYU3</accession>
<dbReference type="InterPro" id="IPR017972">
    <property type="entry name" value="Cyt_P450_CS"/>
</dbReference>
<evidence type="ECO:0000256" key="4">
    <source>
        <dbReference type="ARBA" id="ARBA00022989"/>
    </source>
</evidence>
<dbReference type="GO" id="GO:0005506">
    <property type="term" value="F:iron ion binding"/>
    <property type="evidence" value="ECO:0007669"/>
    <property type="project" value="InterPro"/>
</dbReference>
<dbReference type="PANTHER" id="PTHR24296">
    <property type="entry name" value="CYTOCHROME P450"/>
    <property type="match status" value="1"/>
</dbReference>
<dbReference type="GO" id="GO:0016705">
    <property type="term" value="F:oxidoreductase activity, acting on paired donors, with incorporation or reduction of molecular oxygen"/>
    <property type="evidence" value="ECO:0007669"/>
    <property type="project" value="InterPro"/>
</dbReference>
<evidence type="ECO:0000313" key="10">
    <source>
        <dbReference type="Proteomes" id="UP000006591"/>
    </source>
</evidence>
<dbReference type="AlphaFoldDB" id="A0A0E0FYU3"/>
<protein>
    <recommendedName>
        <fullName evidence="11">Cytochrome P450</fullName>
    </recommendedName>
</protein>
<dbReference type="STRING" id="4536.A0A0E0FYU3"/>
<feature type="transmembrane region" description="Helical" evidence="8">
    <location>
        <begin position="511"/>
        <end position="529"/>
    </location>
</feature>
<dbReference type="Gramene" id="ONIVA01G50010.1">
    <property type="protein sequence ID" value="ONIVA01G50010.1"/>
    <property type="gene ID" value="ONIVA01G50010"/>
</dbReference>
<keyword evidence="3" id="KW-0479">Metal-binding</keyword>